<evidence type="ECO:0000256" key="1">
    <source>
        <dbReference type="ARBA" id="ARBA00023002"/>
    </source>
</evidence>
<dbReference type="Gene3D" id="3.40.50.720">
    <property type="entry name" value="NAD(P)-binding Rossmann-like Domain"/>
    <property type="match status" value="1"/>
</dbReference>
<dbReference type="EMBL" id="CP059851">
    <property type="protein sequence ID" value="QMW22995.1"/>
    <property type="molecule type" value="Genomic_DNA"/>
</dbReference>
<feature type="domain" description="NAD-dependent epimerase/dehydratase" evidence="3">
    <location>
        <begin position="6"/>
        <end position="238"/>
    </location>
</feature>
<dbReference type="Pfam" id="PF01370">
    <property type="entry name" value="Epimerase"/>
    <property type="match status" value="1"/>
</dbReference>
<dbReference type="Proteomes" id="UP000515292">
    <property type="component" value="Chromosome"/>
</dbReference>
<comment type="similarity">
    <text evidence="2">Belongs to the NAD(P)-dependent epimerase/dehydratase family. Dihydroflavonol-4-reductase subfamily.</text>
</comment>
<dbReference type="RefSeq" id="WP_182296409.1">
    <property type="nucleotide sequence ID" value="NZ_CP059851.1"/>
</dbReference>
<reference evidence="4 5" key="1">
    <citation type="submission" date="2020-07" db="EMBL/GenBank/DDBJ databases">
        <title>Complete genome sequence for Sandaracinobacter sp. M6.</title>
        <authorList>
            <person name="Tang Y."/>
            <person name="Liu Q."/>
            <person name="Guo Z."/>
            <person name="Lei P."/>
            <person name="Huang B."/>
        </authorList>
    </citation>
    <scope>NUCLEOTIDE SEQUENCE [LARGE SCALE GENOMIC DNA]</scope>
    <source>
        <strain evidence="4 5">M6</strain>
    </source>
</reference>
<keyword evidence="5" id="KW-1185">Reference proteome</keyword>
<evidence type="ECO:0000313" key="4">
    <source>
        <dbReference type="EMBL" id="QMW22995.1"/>
    </source>
</evidence>
<keyword evidence="1" id="KW-0560">Oxidoreductase</keyword>
<organism evidence="4 5">
    <name type="scientific">Sandaracinobacteroides saxicola</name>
    <dbReference type="NCBI Taxonomy" id="2759707"/>
    <lineage>
        <taxon>Bacteria</taxon>
        <taxon>Pseudomonadati</taxon>
        <taxon>Pseudomonadota</taxon>
        <taxon>Alphaproteobacteria</taxon>
        <taxon>Sphingomonadales</taxon>
        <taxon>Sphingosinicellaceae</taxon>
        <taxon>Sandaracinobacteroides</taxon>
    </lineage>
</organism>
<dbReference type="SUPFAM" id="SSF51735">
    <property type="entry name" value="NAD(P)-binding Rossmann-fold domains"/>
    <property type="match status" value="1"/>
</dbReference>
<protein>
    <submittedName>
        <fullName evidence="4">Aldehyde reductase</fullName>
    </submittedName>
</protein>
<accession>A0A7G5II03</accession>
<dbReference type="InterPro" id="IPR001509">
    <property type="entry name" value="Epimerase_deHydtase"/>
</dbReference>
<dbReference type="GO" id="GO:0016616">
    <property type="term" value="F:oxidoreductase activity, acting on the CH-OH group of donors, NAD or NADP as acceptor"/>
    <property type="evidence" value="ECO:0007669"/>
    <property type="project" value="TreeGrafter"/>
</dbReference>
<gene>
    <name evidence="4" type="ORF">H3309_00305</name>
</gene>
<dbReference type="PANTHER" id="PTHR10366:SF564">
    <property type="entry name" value="STEROL-4-ALPHA-CARBOXYLATE 3-DEHYDROGENASE, DECARBOXYLATING"/>
    <property type="match status" value="1"/>
</dbReference>
<dbReference type="FunFam" id="3.40.50.720:FF:000336">
    <property type="entry name" value="Aldehyde reductase"/>
    <property type="match status" value="1"/>
</dbReference>
<evidence type="ECO:0000256" key="2">
    <source>
        <dbReference type="ARBA" id="ARBA00023445"/>
    </source>
</evidence>
<sequence length="339" mass="36143">MAKGLVLVTGASGYIAGEVIRQLLADGWAVRGTVRNPAKADRMLAAMGQTRETLPLFAADLDSDAGWAEAAAGVDYVQHIASPIPANVPKNPDDLIRPARDGALRVLAAAKAAGVRRVVMTSSTAAVCYGMDGTRRVFTEADWTNPDHPDTYPYVRSKTIAERAARDWMAANGAGMEFVTINPGLVLGPVQNADHSASVEVMVKLLSGALPGTPNFGFPVTDLRDIADAHVRAMTTPGLAGERFLCAGQFLWMREIAAILRAELGPKARKVPTRGLPDVLLKLIALFDPAVRIVLTELGKERICDAGHARERLGWVPRPAAETIRDCGNSLIGKGVVKI</sequence>
<proteinExistence type="inferred from homology"/>
<dbReference type="InterPro" id="IPR036291">
    <property type="entry name" value="NAD(P)-bd_dom_sf"/>
</dbReference>
<evidence type="ECO:0000313" key="5">
    <source>
        <dbReference type="Proteomes" id="UP000515292"/>
    </source>
</evidence>
<dbReference type="PANTHER" id="PTHR10366">
    <property type="entry name" value="NAD DEPENDENT EPIMERASE/DEHYDRATASE"/>
    <property type="match status" value="1"/>
</dbReference>
<dbReference type="AlphaFoldDB" id="A0A7G5II03"/>
<dbReference type="CDD" id="cd05227">
    <property type="entry name" value="AR_SDR_e"/>
    <property type="match status" value="1"/>
</dbReference>
<evidence type="ECO:0000259" key="3">
    <source>
        <dbReference type="Pfam" id="PF01370"/>
    </source>
</evidence>
<dbReference type="InterPro" id="IPR050425">
    <property type="entry name" value="NAD(P)_dehydrat-like"/>
</dbReference>
<dbReference type="KEGG" id="sand:H3309_00305"/>
<name>A0A7G5II03_9SPHN</name>